<feature type="transmembrane region" description="Helical" evidence="6">
    <location>
        <begin position="381"/>
        <end position="405"/>
    </location>
</feature>
<dbReference type="PANTHER" id="PTHR11206">
    <property type="entry name" value="MULTIDRUG RESISTANCE PROTEIN"/>
    <property type="match status" value="1"/>
</dbReference>
<keyword evidence="3 6" id="KW-0812">Transmembrane</keyword>
<dbReference type="Proteomes" id="UP000823749">
    <property type="component" value="Chromosome 6"/>
</dbReference>
<keyword evidence="5 6" id="KW-0472">Membrane</keyword>
<comment type="similarity">
    <text evidence="2 6">Belongs to the multi antimicrobial extrusion (MATE) (TC 2.A.66.1) family.</text>
</comment>
<evidence type="ECO:0000256" key="4">
    <source>
        <dbReference type="ARBA" id="ARBA00022989"/>
    </source>
</evidence>
<evidence type="ECO:0000313" key="9">
    <source>
        <dbReference type="Proteomes" id="UP000823749"/>
    </source>
</evidence>
<sequence length="460" mass="50492">MGSLHDQDLQKPLLQSEETPPPPPTLLSDQSSDNHKEVSDELEMVLSNTDLPFCQRVRPAIWIELKLLWQLAAPAVFVYMLGMGSAVETLCGQAYGAKKYPMLGIYLQRSTILLTATGFLVALIYAFSKPILILLGQSTEIASMAAIFVYGLIPQIFAYAVNFPIQKFLQAQSIVNPSAYIAAATLVIHLVLSWVVVFKLGLGLLGAALMLSFSWWVIVIAQFVYIVMSEKCKYTWAGFSVQAFWGLPGFFKLSVASGVMLCLETWYYQIMVLIAGLLENPELALDSLSICVRVSNELGAGHPKSAAFSVVVVNIVSFITSAVSATIVIVFRDVISYAFTEGEAVANAVSDLCPLLAITLLLNGIQPVLSGVAVGCGWQAFVAYVNVGCYYMVGVPLGVLLSFYFKLEAKGIWTGMIGGTVMQTFILIWVTFRTNWIKEVEEAMKRLDKWDDKKEPVLVN</sequence>
<feature type="transmembrane region" description="Helical" evidence="6">
    <location>
        <begin position="177"/>
        <end position="198"/>
    </location>
</feature>
<reference evidence="8 9" key="1">
    <citation type="submission" date="2020-08" db="EMBL/GenBank/DDBJ databases">
        <title>Plant Genome Project.</title>
        <authorList>
            <person name="Zhang R.-G."/>
        </authorList>
    </citation>
    <scope>NUCLEOTIDE SEQUENCE [LARGE SCALE GENOMIC DNA]</scope>
    <source>
        <strain evidence="8">WSP0</strain>
        <tissue evidence="8">Leaf</tissue>
    </source>
</reference>
<evidence type="ECO:0000256" key="2">
    <source>
        <dbReference type="ARBA" id="ARBA00010199"/>
    </source>
</evidence>
<evidence type="ECO:0000256" key="1">
    <source>
        <dbReference type="ARBA" id="ARBA00004141"/>
    </source>
</evidence>
<feature type="transmembrane region" description="Helical" evidence="6">
    <location>
        <begin position="352"/>
        <end position="375"/>
    </location>
</feature>
<evidence type="ECO:0000256" key="3">
    <source>
        <dbReference type="ARBA" id="ARBA00022692"/>
    </source>
</evidence>
<dbReference type="AlphaFoldDB" id="A0AAV6JZH1"/>
<feature type="transmembrane region" description="Helical" evidence="6">
    <location>
        <begin position="412"/>
        <end position="432"/>
    </location>
</feature>
<feature type="transmembrane region" description="Helical" evidence="6">
    <location>
        <begin position="204"/>
        <end position="228"/>
    </location>
</feature>
<dbReference type="GO" id="GO:1990961">
    <property type="term" value="P:xenobiotic detoxification by transmembrane export across the plasma membrane"/>
    <property type="evidence" value="ECO:0007669"/>
    <property type="project" value="InterPro"/>
</dbReference>
<keyword evidence="9" id="KW-1185">Reference proteome</keyword>
<feature type="transmembrane region" description="Helical" evidence="6">
    <location>
        <begin position="141"/>
        <end position="165"/>
    </location>
</feature>
<comment type="subcellular location">
    <subcellularLocation>
        <location evidence="1">Membrane</location>
        <topology evidence="1">Multi-pass membrane protein</topology>
    </subcellularLocation>
</comment>
<feature type="region of interest" description="Disordered" evidence="7">
    <location>
        <begin position="1"/>
        <end position="33"/>
    </location>
</feature>
<evidence type="ECO:0000256" key="7">
    <source>
        <dbReference type="SAM" id="MobiDB-lite"/>
    </source>
</evidence>
<feature type="transmembrane region" description="Helical" evidence="6">
    <location>
        <begin position="306"/>
        <end position="331"/>
    </location>
</feature>
<feature type="transmembrane region" description="Helical" evidence="6">
    <location>
        <begin position="67"/>
        <end position="91"/>
    </location>
</feature>
<dbReference type="EMBL" id="JACTNZ010000006">
    <property type="protein sequence ID" value="KAG5545550.1"/>
    <property type="molecule type" value="Genomic_DNA"/>
</dbReference>
<gene>
    <name evidence="8" type="ORF">RHGRI_017901</name>
</gene>
<dbReference type="InterPro" id="IPR002528">
    <property type="entry name" value="MATE_fam"/>
</dbReference>
<dbReference type="InterPro" id="IPR045069">
    <property type="entry name" value="MATE_euk"/>
</dbReference>
<evidence type="ECO:0000256" key="6">
    <source>
        <dbReference type="RuleBase" id="RU004914"/>
    </source>
</evidence>
<name>A0AAV6JZH1_9ERIC</name>
<accession>A0AAV6JZH1</accession>
<dbReference type="GO" id="GO:0042910">
    <property type="term" value="F:xenobiotic transmembrane transporter activity"/>
    <property type="evidence" value="ECO:0007669"/>
    <property type="project" value="InterPro"/>
</dbReference>
<organism evidence="8 9">
    <name type="scientific">Rhododendron griersonianum</name>
    <dbReference type="NCBI Taxonomy" id="479676"/>
    <lineage>
        <taxon>Eukaryota</taxon>
        <taxon>Viridiplantae</taxon>
        <taxon>Streptophyta</taxon>
        <taxon>Embryophyta</taxon>
        <taxon>Tracheophyta</taxon>
        <taxon>Spermatophyta</taxon>
        <taxon>Magnoliopsida</taxon>
        <taxon>eudicotyledons</taxon>
        <taxon>Gunneridae</taxon>
        <taxon>Pentapetalae</taxon>
        <taxon>asterids</taxon>
        <taxon>Ericales</taxon>
        <taxon>Ericaceae</taxon>
        <taxon>Ericoideae</taxon>
        <taxon>Rhodoreae</taxon>
        <taxon>Rhododendron</taxon>
    </lineage>
</organism>
<protein>
    <recommendedName>
        <fullName evidence="6">Protein DETOXIFICATION</fullName>
    </recommendedName>
    <alternativeName>
        <fullName evidence="6">Multidrug and toxic compound extrusion protein</fullName>
    </alternativeName>
</protein>
<keyword evidence="4 6" id="KW-1133">Transmembrane helix</keyword>
<dbReference type="GO" id="GO:0015297">
    <property type="term" value="F:antiporter activity"/>
    <property type="evidence" value="ECO:0007669"/>
    <property type="project" value="InterPro"/>
</dbReference>
<dbReference type="Pfam" id="PF01554">
    <property type="entry name" value="MatE"/>
    <property type="match status" value="2"/>
</dbReference>
<feature type="transmembrane region" description="Helical" evidence="6">
    <location>
        <begin position="112"/>
        <end position="135"/>
    </location>
</feature>
<feature type="transmembrane region" description="Helical" evidence="6">
    <location>
        <begin position="249"/>
        <end position="268"/>
    </location>
</feature>
<dbReference type="CDD" id="cd13132">
    <property type="entry name" value="MATE_eukaryotic"/>
    <property type="match status" value="1"/>
</dbReference>
<evidence type="ECO:0000256" key="5">
    <source>
        <dbReference type="ARBA" id="ARBA00023136"/>
    </source>
</evidence>
<proteinExistence type="inferred from homology"/>
<evidence type="ECO:0000313" key="8">
    <source>
        <dbReference type="EMBL" id="KAG5545550.1"/>
    </source>
</evidence>
<dbReference type="GO" id="GO:0016020">
    <property type="term" value="C:membrane"/>
    <property type="evidence" value="ECO:0007669"/>
    <property type="project" value="UniProtKB-SubCell"/>
</dbReference>
<comment type="caution">
    <text evidence="8">The sequence shown here is derived from an EMBL/GenBank/DDBJ whole genome shotgun (WGS) entry which is preliminary data.</text>
</comment>
<dbReference type="NCBIfam" id="TIGR00797">
    <property type="entry name" value="matE"/>
    <property type="match status" value="1"/>
</dbReference>